<dbReference type="RefSeq" id="WP_229954696.1">
    <property type="nucleotide sequence ID" value="NZ_BAAAEM010000002.1"/>
</dbReference>
<evidence type="ECO:0000313" key="3">
    <source>
        <dbReference type="Proteomes" id="UP001500713"/>
    </source>
</evidence>
<feature type="transmembrane region" description="Helical" evidence="1">
    <location>
        <begin position="12"/>
        <end position="32"/>
    </location>
</feature>
<accession>A0ABN1AJA3</accession>
<comment type="caution">
    <text evidence="2">The sequence shown here is derived from an EMBL/GenBank/DDBJ whole genome shotgun (WGS) entry which is preliminary data.</text>
</comment>
<evidence type="ECO:0000256" key="1">
    <source>
        <dbReference type="SAM" id="Phobius"/>
    </source>
</evidence>
<protein>
    <recommendedName>
        <fullName evidence="4">DUF3592 domain-containing protein</fullName>
    </recommendedName>
</protein>
<evidence type="ECO:0000313" key="2">
    <source>
        <dbReference type="EMBL" id="GAA0477911.1"/>
    </source>
</evidence>
<proteinExistence type="predicted"/>
<name>A0ABN1AJA3_9SPHN</name>
<gene>
    <name evidence="2" type="ORF">GCM10009096_19770</name>
</gene>
<reference evidence="2 3" key="1">
    <citation type="journal article" date="2019" name="Int. J. Syst. Evol. Microbiol.">
        <title>The Global Catalogue of Microorganisms (GCM) 10K type strain sequencing project: providing services to taxonomists for standard genome sequencing and annotation.</title>
        <authorList>
            <consortium name="The Broad Institute Genomics Platform"/>
            <consortium name="The Broad Institute Genome Sequencing Center for Infectious Disease"/>
            <person name="Wu L."/>
            <person name="Ma J."/>
        </authorList>
    </citation>
    <scope>NUCLEOTIDE SEQUENCE [LARGE SCALE GENOMIC DNA]</scope>
    <source>
        <strain evidence="2 3">JCM 14162</strain>
    </source>
</reference>
<dbReference type="Proteomes" id="UP001500713">
    <property type="component" value="Unassembled WGS sequence"/>
</dbReference>
<keyword evidence="3" id="KW-1185">Reference proteome</keyword>
<keyword evidence="1" id="KW-0812">Transmembrane</keyword>
<keyword evidence="1" id="KW-0472">Membrane</keyword>
<evidence type="ECO:0008006" key="4">
    <source>
        <dbReference type="Google" id="ProtNLM"/>
    </source>
</evidence>
<dbReference type="EMBL" id="BAAAEM010000002">
    <property type="protein sequence ID" value="GAA0477911.1"/>
    <property type="molecule type" value="Genomic_DNA"/>
</dbReference>
<sequence length="141" mass="15382">MAAQGGIGGWIGRAIMLAIFLAPVGFTAWLVYDRVDVMLSAELQPAQITRCQVHRNDHGNSSKASFAPVAKTADGSEVEGGFTPSRKSWCEYFIGDDVSVFIHPADESKNRIHSFLQFYLAPLGGLLLSILLLGAFIRKKK</sequence>
<organism evidence="2 3">
    <name type="scientific">Parasphingorhabdus litoris</name>
    <dbReference type="NCBI Taxonomy" id="394733"/>
    <lineage>
        <taxon>Bacteria</taxon>
        <taxon>Pseudomonadati</taxon>
        <taxon>Pseudomonadota</taxon>
        <taxon>Alphaproteobacteria</taxon>
        <taxon>Sphingomonadales</taxon>
        <taxon>Sphingomonadaceae</taxon>
        <taxon>Parasphingorhabdus</taxon>
    </lineage>
</organism>
<keyword evidence="1" id="KW-1133">Transmembrane helix</keyword>
<feature type="transmembrane region" description="Helical" evidence="1">
    <location>
        <begin position="116"/>
        <end position="137"/>
    </location>
</feature>